<dbReference type="RefSeq" id="WP_251263006.1">
    <property type="nucleotide sequence ID" value="NZ_JAMQGP010000012.1"/>
</dbReference>
<dbReference type="EMBL" id="JAMQGP010000012">
    <property type="protein sequence ID" value="MCM2681523.1"/>
    <property type="molecule type" value="Genomic_DNA"/>
</dbReference>
<sequence>MVKNKTESILKFSATALILSLLSGCLTDLDNAGVDTSTSTDIEPIIYRGGFGFTRYAREAVDAETGQVSIEYFYERSDVPADFATLINSAGIYGMSADAQVPVQVVSVKDITNTTYDPRIRKTIIATTEECIKRNENTKTSNENAKLSWQEAVADAEENGRPLPDEPTYTELEACDDIDYIYALMSYTPLLIEDALDVTNEGFFKYQLKATLDIDTKEYNGTNASLTSEPGQLMLMTNITPTFDLRDDQWERAYQAIIQVGNHTDEFIINTALRNPQIDPKSEFLTSKRNLKPGRYFDMEPITFSGFNTNAPVVLTKTGSFTDFDIFTAVGSNLDENFSLYTLDEENPLTIRAGQRLYIRVQSKEGDNQSCDINEDILKYYDQELALKIEVGEEGTEIVEGTAVVHTQPIDYLPGADLTWQYPVAKGIVLEDNMELRGKVYTSYDQLEFSNNCRVPDANIPDEYDITEINIHSKNTTTGALTHIGTLTSDQLIPLESESEYVEIINPETNEPELKLRKAYAWQYPVPLVIGDNAFTIDATSNLTRTWPDEVAQQVAISEPIEANTYYVNDIENVGIYPSFLANSVLEQPVDLTLNPMDNSLYILDKSGNNDDIVGNQAPGILWRYALHGRDKISCLTLPWSWQDAGVNGVQFNHAISKVGGVVIGSSPGNLAYYDNDDLDGDISQSNMGQFQTNWEGVKHPGHFAYSADGTQLFMTAKSDYSFDPKYQGIVGLKTPNIEDFVFKGFGSGIGIIAKETTSSEDAARLYNNAVSLDIFSRRDAAELDQVAYNEWLLVLDGKDNTASGNFGETYLRKIQVRDSYTPETAAVRQTLVDSQGNPIRLYKADAIAVSSSREKAYIVDNKDKLIYEVDLANIAQSDALTATLIASPDHPNQPTLGNIKSLVIEGDMDYMVIADVQNGGDYSALITMDLESRQMGYILKTNNTLVGDESKTHCEQ</sequence>
<comment type="caution">
    <text evidence="1">The sequence shown here is derived from an EMBL/GenBank/DDBJ whole genome shotgun (WGS) entry which is preliminary data.</text>
</comment>
<dbReference type="SUPFAM" id="SSF75011">
    <property type="entry name" value="3-carboxy-cis,cis-mucoante lactonizing enzyme"/>
    <property type="match status" value="1"/>
</dbReference>
<keyword evidence="2" id="KW-1185">Reference proteome</keyword>
<protein>
    <submittedName>
        <fullName evidence="1">Uncharacterized protein</fullName>
    </submittedName>
</protein>
<reference evidence="1 2" key="1">
    <citation type="journal article" date="2013" name="Antonie Van Leeuwenhoek">
        <title>Echinimonas agarilytica gen. nov., sp. nov., a new gammaproteobacterium isolated from the sea urchin Strongylocentrotus intermedius.</title>
        <authorList>
            <person name="Nedashkovskaya O.I."/>
            <person name="Stenkova A.M."/>
            <person name="Zhukova N.V."/>
            <person name="Van Trappen S."/>
            <person name="Lee J.S."/>
            <person name="Kim S.B."/>
        </authorList>
    </citation>
    <scope>NUCLEOTIDE SEQUENCE [LARGE SCALE GENOMIC DNA]</scope>
    <source>
        <strain evidence="1 2">KMM 6351</strain>
    </source>
</reference>
<dbReference type="Proteomes" id="UP001165393">
    <property type="component" value="Unassembled WGS sequence"/>
</dbReference>
<evidence type="ECO:0000313" key="1">
    <source>
        <dbReference type="EMBL" id="MCM2681523.1"/>
    </source>
</evidence>
<dbReference type="AlphaFoldDB" id="A0AA41WBN4"/>
<gene>
    <name evidence="1" type="ORF">NAF29_17905</name>
</gene>
<proteinExistence type="predicted"/>
<organism evidence="1 2">
    <name type="scientific">Echinimonas agarilytica</name>
    <dbReference type="NCBI Taxonomy" id="1215918"/>
    <lineage>
        <taxon>Bacteria</taxon>
        <taxon>Pseudomonadati</taxon>
        <taxon>Pseudomonadota</taxon>
        <taxon>Gammaproteobacteria</taxon>
        <taxon>Alteromonadales</taxon>
        <taxon>Echinimonadaceae</taxon>
        <taxon>Echinimonas</taxon>
    </lineage>
</organism>
<dbReference type="PROSITE" id="PS51257">
    <property type="entry name" value="PROKAR_LIPOPROTEIN"/>
    <property type="match status" value="1"/>
</dbReference>
<accession>A0AA41WBN4</accession>
<name>A0AA41WBN4_9GAMM</name>
<evidence type="ECO:0000313" key="2">
    <source>
        <dbReference type="Proteomes" id="UP001165393"/>
    </source>
</evidence>